<dbReference type="InterPro" id="IPR050204">
    <property type="entry name" value="AraC_XylS_family_regulators"/>
</dbReference>
<dbReference type="InterPro" id="IPR011051">
    <property type="entry name" value="RmlC_Cupin_sf"/>
</dbReference>
<evidence type="ECO:0000259" key="5">
    <source>
        <dbReference type="PROSITE" id="PS01124"/>
    </source>
</evidence>
<dbReference type="InterPro" id="IPR009057">
    <property type="entry name" value="Homeodomain-like_sf"/>
</dbReference>
<dbReference type="Pfam" id="PF12852">
    <property type="entry name" value="Cupin_6"/>
    <property type="match status" value="1"/>
</dbReference>
<sequence length="344" mass="36289">MAAPYQRPEPRPAEPTADPLSDILSSLNLRTGSLSGFDAGGDWSFSFGVHEHIKIGVVLSGGFWLSVDDGDWRELRAGDCYLQAARASFRVASRPGLATEPGAPVFQASRTRIVPLGDPAAPRRTRALGGSVTFLDTTVALLLEGLPPAVTIPAGTPEALAMRPLLELLMAETAAGRRLGGAVMSERLTELLFVQALRALAAGGGGHRLSGWLGALGDDRIGEALVLMHQDPAHGWTVAELGAKAGMSRAAFASRFRALVGLPPLDYLQRWRVLAAGRELRTGDRTVASVAARWGYGSESAFSNAFKRVTGVSPGRYREGAHAPGVLPDGWPAPQFRADGAGRG</sequence>
<feature type="domain" description="HTH araC/xylS-type" evidence="5">
    <location>
        <begin position="222"/>
        <end position="320"/>
    </location>
</feature>
<evidence type="ECO:0000313" key="7">
    <source>
        <dbReference type="Proteomes" id="UP001499884"/>
    </source>
</evidence>
<dbReference type="SUPFAM" id="SSF46689">
    <property type="entry name" value="Homeodomain-like"/>
    <property type="match status" value="2"/>
</dbReference>
<dbReference type="InterPro" id="IPR018060">
    <property type="entry name" value="HTH_AraC"/>
</dbReference>
<comment type="caution">
    <text evidence="6">The sequence shown here is derived from an EMBL/GenBank/DDBJ whole genome shotgun (WGS) entry which is preliminary data.</text>
</comment>
<evidence type="ECO:0000256" key="4">
    <source>
        <dbReference type="SAM" id="MobiDB-lite"/>
    </source>
</evidence>
<feature type="region of interest" description="Disordered" evidence="4">
    <location>
        <begin position="321"/>
        <end position="344"/>
    </location>
</feature>
<evidence type="ECO:0000256" key="1">
    <source>
        <dbReference type="ARBA" id="ARBA00023015"/>
    </source>
</evidence>
<proteinExistence type="predicted"/>
<dbReference type="InterPro" id="IPR032783">
    <property type="entry name" value="AraC_lig"/>
</dbReference>
<dbReference type="InterPro" id="IPR020449">
    <property type="entry name" value="Tscrpt_reg_AraC-type_HTH"/>
</dbReference>
<dbReference type="PROSITE" id="PS01124">
    <property type="entry name" value="HTH_ARAC_FAMILY_2"/>
    <property type="match status" value="1"/>
</dbReference>
<evidence type="ECO:0000256" key="3">
    <source>
        <dbReference type="ARBA" id="ARBA00023163"/>
    </source>
</evidence>
<keyword evidence="2" id="KW-0238">DNA-binding</keyword>
<keyword evidence="7" id="KW-1185">Reference proteome</keyword>
<dbReference type="EMBL" id="BAABEP010000040">
    <property type="protein sequence ID" value="GAA3745504.1"/>
    <property type="molecule type" value="Genomic_DNA"/>
</dbReference>
<dbReference type="SUPFAM" id="SSF51182">
    <property type="entry name" value="RmlC-like cupins"/>
    <property type="match status" value="1"/>
</dbReference>
<dbReference type="Gene3D" id="1.10.10.60">
    <property type="entry name" value="Homeodomain-like"/>
    <property type="match status" value="2"/>
</dbReference>
<dbReference type="PANTHER" id="PTHR46796:SF7">
    <property type="entry name" value="ARAC FAMILY TRANSCRIPTIONAL REGULATOR"/>
    <property type="match status" value="1"/>
</dbReference>
<dbReference type="PRINTS" id="PR00032">
    <property type="entry name" value="HTHARAC"/>
</dbReference>
<dbReference type="Proteomes" id="UP001499884">
    <property type="component" value="Unassembled WGS sequence"/>
</dbReference>
<organism evidence="6 7">
    <name type="scientific">Streptomyces tremellae</name>
    <dbReference type="NCBI Taxonomy" id="1124239"/>
    <lineage>
        <taxon>Bacteria</taxon>
        <taxon>Bacillati</taxon>
        <taxon>Actinomycetota</taxon>
        <taxon>Actinomycetes</taxon>
        <taxon>Kitasatosporales</taxon>
        <taxon>Streptomycetaceae</taxon>
        <taxon>Streptomyces</taxon>
    </lineage>
</organism>
<dbReference type="Pfam" id="PF12833">
    <property type="entry name" value="HTH_18"/>
    <property type="match status" value="1"/>
</dbReference>
<name>A0ABP7FQX4_9ACTN</name>
<evidence type="ECO:0000313" key="6">
    <source>
        <dbReference type="EMBL" id="GAA3745504.1"/>
    </source>
</evidence>
<dbReference type="SMART" id="SM00342">
    <property type="entry name" value="HTH_ARAC"/>
    <property type="match status" value="1"/>
</dbReference>
<keyword evidence="1" id="KW-0805">Transcription regulation</keyword>
<reference evidence="7" key="1">
    <citation type="journal article" date="2019" name="Int. J. Syst. Evol. Microbiol.">
        <title>The Global Catalogue of Microorganisms (GCM) 10K type strain sequencing project: providing services to taxonomists for standard genome sequencing and annotation.</title>
        <authorList>
            <consortium name="The Broad Institute Genomics Platform"/>
            <consortium name="The Broad Institute Genome Sequencing Center for Infectious Disease"/>
            <person name="Wu L."/>
            <person name="Ma J."/>
        </authorList>
    </citation>
    <scope>NUCLEOTIDE SEQUENCE [LARGE SCALE GENOMIC DNA]</scope>
    <source>
        <strain evidence="7">JCM 30846</strain>
    </source>
</reference>
<keyword evidence="3" id="KW-0804">Transcription</keyword>
<evidence type="ECO:0000256" key="2">
    <source>
        <dbReference type="ARBA" id="ARBA00023125"/>
    </source>
</evidence>
<accession>A0ABP7FQX4</accession>
<protein>
    <submittedName>
        <fullName evidence="6">AraC family transcriptional regulator</fullName>
    </submittedName>
</protein>
<dbReference type="PANTHER" id="PTHR46796">
    <property type="entry name" value="HTH-TYPE TRANSCRIPTIONAL ACTIVATOR RHAS-RELATED"/>
    <property type="match status" value="1"/>
</dbReference>
<gene>
    <name evidence="6" type="ORF">GCM10023082_47680</name>
</gene>
<dbReference type="RefSeq" id="WP_345651146.1">
    <property type="nucleotide sequence ID" value="NZ_BAABEP010000040.1"/>
</dbReference>